<gene>
    <name evidence="2" type="ORF">PIB30_102557</name>
</gene>
<sequence>MELVDCFNMQDNSMKTAVGRITLDATKIGHALGLNTRGNTYEKKIDNKKLTDEQKAAINSFKGASALSLKRIVIETQPNSEENARKFKRAFILYIQKTFLCATISKPLSPKHFPAIVNVDNPRQMDWAQHMSHFGEDSEDDEARPPWLSYWRGETLKKRLKLEKKDSTGLLRQANQRKEKSKKKNSMELKKVETPTKTWGKGKL</sequence>
<evidence type="ECO:0000256" key="1">
    <source>
        <dbReference type="SAM" id="MobiDB-lite"/>
    </source>
</evidence>
<accession>A0ABU6WZE5</accession>
<dbReference type="Proteomes" id="UP001341840">
    <property type="component" value="Unassembled WGS sequence"/>
</dbReference>
<name>A0ABU6WZE5_9FABA</name>
<keyword evidence="3" id="KW-1185">Reference proteome</keyword>
<evidence type="ECO:0000313" key="2">
    <source>
        <dbReference type="EMBL" id="MED6190108.1"/>
    </source>
</evidence>
<protein>
    <submittedName>
        <fullName evidence="2">Uncharacterized protein</fullName>
    </submittedName>
</protein>
<organism evidence="2 3">
    <name type="scientific">Stylosanthes scabra</name>
    <dbReference type="NCBI Taxonomy" id="79078"/>
    <lineage>
        <taxon>Eukaryota</taxon>
        <taxon>Viridiplantae</taxon>
        <taxon>Streptophyta</taxon>
        <taxon>Embryophyta</taxon>
        <taxon>Tracheophyta</taxon>
        <taxon>Spermatophyta</taxon>
        <taxon>Magnoliopsida</taxon>
        <taxon>eudicotyledons</taxon>
        <taxon>Gunneridae</taxon>
        <taxon>Pentapetalae</taxon>
        <taxon>rosids</taxon>
        <taxon>fabids</taxon>
        <taxon>Fabales</taxon>
        <taxon>Fabaceae</taxon>
        <taxon>Papilionoideae</taxon>
        <taxon>50 kb inversion clade</taxon>
        <taxon>dalbergioids sensu lato</taxon>
        <taxon>Dalbergieae</taxon>
        <taxon>Pterocarpus clade</taxon>
        <taxon>Stylosanthes</taxon>
    </lineage>
</organism>
<proteinExistence type="predicted"/>
<evidence type="ECO:0000313" key="3">
    <source>
        <dbReference type="Proteomes" id="UP001341840"/>
    </source>
</evidence>
<feature type="region of interest" description="Disordered" evidence="1">
    <location>
        <begin position="165"/>
        <end position="204"/>
    </location>
</feature>
<feature type="compositionally biased region" description="Basic and acidic residues" evidence="1">
    <location>
        <begin position="185"/>
        <end position="194"/>
    </location>
</feature>
<comment type="caution">
    <text evidence="2">The sequence shown here is derived from an EMBL/GenBank/DDBJ whole genome shotgun (WGS) entry which is preliminary data.</text>
</comment>
<dbReference type="EMBL" id="JASCZI010184421">
    <property type="protein sequence ID" value="MED6190108.1"/>
    <property type="molecule type" value="Genomic_DNA"/>
</dbReference>
<reference evidence="2 3" key="1">
    <citation type="journal article" date="2023" name="Plants (Basel)">
        <title>Bridging the Gap: Combining Genomics and Transcriptomics Approaches to Understand Stylosanthes scabra, an Orphan Legume from the Brazilian Caatinga.</title>
        <authorList>
            <person name="Ferreira-Neto J.R.C."/>
            <person name="da Silva M.D."/>
            <person name="Binneck E."/>
            <person name="de Melo N.F."/>
            <person name="da Silva R.H."/>
            <person name="de Melo A.L.T.M."/>
            <person name="Pandolfi V."/>
            <person name="Bustamante F.O."/>
            <person name="Brasileiro-Vidal A.C."/>
            <person name="Benko-Iseppon A.M."/>
        </authorList>
    </citation>
    <scope>NUCLEOTIDE SEQUENCE [LARGE SCALE GENOMIC DNA]</scope>
    <source>
        <tissue evidence="2">Leaves</tissue>
    </source>
</reference>